<dbReference type="PATRIC" id="fig|571915.4.peg.3407"/>
<name>A0A0G3GVP5_9CORY</name>
<geneLocation type="plasmid" evidence="2 3">
    <name>phiCmus45274</name>
</geneLocation>
<dbReference type="STRING" id="571915.CMUST_04335"/>
<dbReference type="KEGG" id="cmv:CMUST_15885"/>
<evidence type="ECO:0000313" key="1">
    <source>
        <dbReference type="EMBL" id="AKK05209.1"/>
    </source>
</evidence>
<dbReference type="AlphaFoldDB" id="A0A0G3GVP5"/>
<proteinExistence type="predicted"/>
<dbReference type="KEGG" id="cmv:CMUST_04335"/>
<dbReference type="EMBL" id="CP011542">
    <property type="protein sequence ID" value="AKK05209.1"/>
    <property type="molecule type" value="Genomic_DNA"/>
</dbReference>
<keyword evidence="3" id="KW-1185">Reference proteome</keyword>
<protein>
    <submittedName>
        <fullName evidence="1">Uncharacterized protein</fullName>
    </submittedName>
</protein>
<evidence type="ECO:0000313" key="3">
    <source>
        <dbReference type="Proteomes" id="UP000035199"/>
    </source>
</evidence>
<gene>
    <name evidence="1" type="ORF">CMUST_04335</name>
    <name evidence="2" type="ORF">CMUST_15885</name>
</gene>
<dbReference type="Proteomes" id="UP000035199">
    <property type="component" value="Plasmid phiCmus45274"/>
</dbReference>
<dbReference type="Proteomes" id="UP000035199">
    <property type="component" value="Chromosome"/>
</dbReference>
<accession>A0A0G3GVP5</accession>
<evidence type="ECO:0000313" key="2">
    <source>
        <dbReference type="EMBL" id="AKK07465.1"/>
    </source>
</evidence>
<dbReference type="EMBL" id="CP011544">
    <property type="protein sequence ID" value="AKK07465.1"/>
    <property type="molecule type" value="Genomic_DNA"/>
</dbReference>
<organism evidence="1 3">
    <name type="scientific">Corynebacterium mustelae</name>
    <dbReference type="NCBI Taxonomy" id="571915"/>
    <lineage>
        <taxon>Bacteria</taxon>
        <taxon>Bacillati</taxon>
        <taxon>Actinomycetota</taxon>
        <taxon>Actinomycetes</taxon>
        <taxon>Mycobacteriales</taxon>
        <taxon>Corynebacteriaceae</taxon>
        <taxon>Corynebacterium</taxon>
    </lineage>
</organism>
<reference evidence="1 3" key="1">
    <citation type="journal article" date="2015" name="Genome Announc.">
        <title>Complete Genome Sequence of the Type Strain Corynebacterium mustelae DSM 45274, Isolated from Various Tissues of a Male Ferret with Lethal Sepsis.</title>
        <authorList>
            <person name="Ruckert C."/>
            <person name="Eimer J."/>
            <person name="Winkler A."/>
            <person name="Tauch A."/>
        </authorList>
    </citation>
    <scope>NUCLEOTIDE SEQUENCE [LARGE SCALE GENOMIC DNA]</scope>
    <source>
        <strain evidence="1 3">DSM 45274</strain>
        <plasmid evidence="2">phiCmus45274</plasmid>
        <plasmid evidence="3">Plasmid phiCmus45274</plasmid>
    </source>
</reference>
<keyword evidence="2" id="KW-0614">Plasmid</keyword>
<sequence>MSTKPNPLDLLAKASRCIAMARTLSGFTAKNHEELNQAERSLTRVQQRILAEKQPPAKHQPHPTQVQLMHTERALILREKQMELAAIAAKWVAPQRTISAMQDAIDALTLEINRIHQLQKIPSRETT</sequence>
<reference evidence="3" key="2">
    <citation type="submission" date="2015-05" db="EMBL/GenBank/DDBJ databases">
        <title>Complete genome sequence of Corynebacterium mustelae DSM 45274, isolated from various tissues of a male ferret with lethal sepsis.</title>
        <authorList>
            <person name="Ruckert C."/>
            <person name="Albersmeier A."/>
            <person name="Winkler A."/>
            <person name="Tauch A."/>
        </authorList>
    </citation>
    <scope>NUCLEOTIDE SEQUENCE [LARGE SCALE GENOMIC DNA]</scope>
    <source>
        <strain evidence="3">DSM 45274</strain>
        <plasmid evidence="3">Plasmid phiCmus45274</plasmid>
    </source>
</reference>